<dbReference type="Proteomes" id="UP000252707">
    <property type="component" value="Unassembled WGS sequence"/>
</dbReference>
<comment type="caution">
    <text evidence="1">The sequence shown here is derived from an EMBL/GenBank/DDBJ whole genome shotgun (WGS) entry which is preliminary data.</text>
</comment>
<proteinExistence type="predicted"/>
<protein>
    <submittedName>
        <fullName evidence="1">Uncharacterized protein DUF748</fullName>
    </submittedName>
</protein>
<reference evidence="1 2" key="1">
    <citation type="submission" date="2018-07" db="EMBL/GenBank/DDBJ databases">
        <title>Genomic Encyclopedia of Type Strains, Phase IV (KMG-IV): sequencing the most valuable type-strain genomes for metagenomic binning, comparative biology and taxonomic classification.</title>
        <authorList>
            <person name="Goeker M."/>
        </authorList>
    </citation>
    <scope>NUCLEOTIDE SEQUENCE [LARGE SCALE GENOMIC DNA]</scope>
    <source>
        <strain evidence="1 2">DSM 26407</strain>
    </source>
</reference>
<evidence type="ECO:0000313" key="1">
    <source>
        <dbReference type="EMBL" id="RCX32793.1"/>
    </source>
</evidence>
<dbReference type="EMBL" id="QPJY01000001">
    <property type="protein sequence ID" value="RCX32793.1"/>
    <property type="molecule type" value="Genomic_DNA"/>
</dbReference>
<organism evidence="1 2">
    <name type="scientific">Thioalbus denitrificans</name>
    <dbReference type="NCBI Taxonomy" id="547122"/>
    <lineage>
        <taxon>Bacteria</taxon>
        <taxon>Pseudomonadati</taxon>
        <taxon>Pseudomonadota</taxon>
        <taxon>Gammaproteobacteria</taxon>
        <taxon>Chromatiales</taxon>
        <taxon>Ectothiorhodospiraceae</taxon>
        <taxon>Thioalbus</taxon>
    </lineage>
</organism>
<evidence type="ECO:0000313" key="2">
    <source>
        <dbReference type="Proteomes" id="UP000252707"/>
    </source>
</evidence>
<accession>A0A369CGG9</accession>
<dbReference type="RefSeq" id="WP_147275134.1">
    <property type="nucleotide sequence ID" value="NZ_QPJY01000001.1"/>
</dbReference>
<sequence length="793" mass="81513">MPRPEDRFIPESGRRRRRARPGPLWRFFRFLLLLLALAAIGYALLPLALPKALRYGLERFTGQPVAVDEVALDPVSGTFTVSGLRVGPASAPLLQLATGSLQLDWDRLLAGEPALSRLALGTGQVRLERRDGEWLVGGEPLSRWRALPWPVLTNLTATAIDIHLPGAGSGQVLHLENGYLEHLDPAAFALPRYSLNLRLGEGRLQSEGRADPLNRRPGLKGGIRVVGLPLAAVPGLEAAGAGGSPPRGALALDGSLEARFDRNAGEWELSLDGALDLDGAEAETAAWSAAGGGRWEGTLRLRLDGEGAWWALARGQVRLAPLRLRDAGTGVGLEAGSLAWEGELDAVSAEADWSVRGDGRLEHPVLSWDGGRVEAAALGFWGLSGTAGAGLRIGRMRLPEAIATEPGQATPARLGNVELEGLFLPSGAAPALARVRLADADLTLGTGAGGWRLQGLGAALPPPVRVEVVEVGDGSRLRLAVGGLETGLTDLGLLLTGLDPAAGTARLELRGRVDDAGMLYLGGTLAPFAEPGEWALTLRLDSVGAAHLDPLLVPDLGYGGGGGRLGGAFSLAPAEGGVAIRGEAWLEGPGPERASAGAAPFTEAAGRDLPAVLDLVRNRGGRAALPLDLVLGPGAAGLAEGVTGGLRAALEAAFGPLQPADGPPLARLRLAPLAFEAEAETPADEGFLRLAELAGRLGEHPRAGLLLCGEARVPAPPTAVPPAGGDGVPPAADAADPAAALPAAPDPAALAARRAALVRDALVARGLDAGRIALCGETGGHPGTADRVELELR</sequence>
<dbReference type="OrthoDB" id="1467561at2"/>
<dbReference type="AlphaFoldDB" id="A0A369CGG9"/>
<gene>
    <name evidence="1" type="ORF">DFQ59_10191</name>
</gene>
<name>A0A369CGG9_9GAMM</name>
<keyword evidence="2" id="KW-1185">Reference proteome</keyword>